<dbReference type="OrthoDB" id="205993at2759"/>
<sequence>MPRLSKRQQREQEELEQLAAQKVAAAASSPEASDDEGEEGGEERKEVGGAFGALNLGDDDAEESEEEEVEEVVAVKKKSKNKKKKKKATKTPGDSATTTDGGPSTPIPATSKKGGGGKQQGTDSPRKAAAADDGMDEIDRALAELAAKGGEAAPVLASEGSRPARLEPKWQAVKEVFSVEPKLLDAEAELRKMFGSKVISTTTTAPRSQHHARFANNPHHSTSLKRTASYLANPESGWYPSAGVLKLSRYTGPESTTDEGEWYTFDHSWEYRAAQLSFLEVLQQADGNRLYDVLQNSPYHVDTHMQLSEMMTQQGDLGASSTHLSKALYALSAPLPVSFPSGSFRLPYSQIENRAFYLGISRKVALLVKRGTMRTACEWAKLGLGCAGGEDPVGMLLFIDFLAPKARQNEWFLSLLEAIPKAYAQQPEMKLEAYPGLAYAKALCLRNMEEEKKQDDTKSTAALKSAILRFPMVVPLLFSTLGGNVPPSLLTHRRAQVDGEFSNNPSYLLQLLSVLYSVRSGPLWKPPPVLAWLQKTVNAVAPSLDDSSLEDVRVGEKLWSQGPWEKGVAPAGVIRAAYLAEIPSVRPYLPPSVMSGTSYSFDPVPPSRTSSATFYDDTYFAPLHQQRSFRRRQGGRAGAAGGAGGGGARMAEMAAAMRDQLANLLGLGPQGPQGPQVDLNPELRAQLLAELEQLEAGGRGEVPGGFPGMEGDDDEEDYTDEEFEEGEEGEVQEQDTRNFLGRLGALFGGGGGANPPAAQQ</sequence>
<dbReference type="PANTHER" id="PTHR22684">
    <property type="entry name" value="NULP1-RELATED"/>
    <property type="match status" value="1"/>
</dbReference>
<protein>
    <submittedName>
        <fullName evidence="2">Transcriptional repressor TCF25-domain-containing protein</fullName>
    </submittedName>
</protein>
<name>A0A1Y2G2D7_9BASI</name>
<feature type="compositionally biased region" description="Acidic residues" evidence="1">
    <location>
        <begin position="57"/>
        <end position="71"/>
    </location>
</feature>
<keyword evidence="3" id="KW-1185">Reference proteome</keyword>
<dbReference type="InParanoid" id="A0A1Y2G2D7"/>
<dbReference type="GO" id="GO:1990116">
    <property type="term" value="P:ribosome-associated ubiquitin-dependent protein catabolic process"/>
    <property type="evidence" value="ECO:0007669"/>
    <property type="project" value="TreeGrafter"/>
</dbReference>
<feature type="region of interest" description="Disordered" evidence="1">
    <location>
        <begin position="1"/>
        <end position="132"/>
    </location>
</feature>
<dbReference type="EMBL" id="MCGR01000002">
    <property type="protein sequence ID" value="ORY91528.1"/>
    <property type="molecule type" value="Genomic_DNA"/>
</dbReference>
<evidence type="ECO:0000256" key="1">
    <source>
        <dbReference type="SAM" id="MobiDB-lite"/>
    </source>
</evidence>
<feature type="compositionally biased region" description="Acidic residues" evidence="1">
    <location>
        <begin position="32"/>
        <end position="41"/>
    </location>
</feature>
<evidence type="ECO:0000313" key="2">
    <source>
        <dbReference type="EMBL" id="ORY91528.1"/>
    </source>
</evidence>
<accession>A0A1Y2G2D7</accession>
<feature type="compositionally biased region" description="Gly residues" evidence="1">
    <location>
        <begin position="697"/>
        <end position="708"/>
    </location>
</feature>
<organism evidence="2 3">
    <name type="scientific">Leucosporidium creatinivorum</name>
    <dbReference type="NCBI Taxonomy" id="106004"/>
    <lineage>
        <taxon>Eukaryota</taxon>
        <taxon>Fungi</taxon>
        <taxon>Dikarya</taxon>
        <taxon>Basidiomycota</taxon>
        <taxon>Pucciniomycotina</taxon>
        <taxon>Microbotryomycetes</taxon>
        <taxon>Leucosporidiales</taxon>
        <taxon>Leucosporidium</taxon>
    </lineage>
</organism>
<dbReference type="STRING" id="106004.A0A1Y2G2D7"/>
<dbReference type="Pfam" id="PF04910">
    <property type="entry name" value="Tcf25"/>
    <property type="match status" value="1"/>
</dbReference>
<dbReference type="GO" id="GO:0072344">
    <property type="term" value="P:rescue of stalled ribosome"/>
    <property type="evidence" value="ECO:0007669"/>
    <property type="project" value="TreeGrafter"/>
</dbReference>
<gene>
    <name evidence="2" type="ORF">BCR35DRAFT_320125</name>
</gene>
<proteinExistence type="predicted"/>
<comment type="caution">
    <text evidence="2">The sequence shown here is derived from an EMBL/GenBank/DDBJ whole genome shotgun (WGS) entry which is preliminary data.</text>
</comment>
<feature type="compositionally biased region" description="Acidic residues" evidence="1">
    <location>
        <begin position="710"/>
        <end position="733"/>
    </location>
</feature>
<feature type="compositionally biased region" description="Basic residues" evidence="1">
    <location>
        <begin position="75"/>
        <end position="89"/>
    </location>
</feature>
<dbReference type="Proteomes" id="UP000193467">
    <property type="component" value="Unassembled WGS sequence"/>
</dbReference>
<dbReference type="PANTHER" id="PTHR22684:SF0">
    <property type="entry name" value="RIBOSOME QUALITY CONTROL COMPLEX SUBUNIT TCF25"/>
    <property type="match status" value="1"/>
</dbReference>
<evidence type="ECO:0000313" key="3">
    <source>
        <dbReference type="Proteomes" id="UP000193467"/>
    </source>
</evidence>
<dbReference type="InterPro" id="IPR006994">
    <property type="entry name" value="TCF25/Rqc1"/>
</dbReference>
<dbReference type="AlphaFoldDB" id="A0A1Y2G2D7"/>
<dbReference type="GO" id="GO:1990112">
    <property type="term" value="C:RQC complex"/>
    <property type="evidence" value="ECO:0007669"/>
    <property type="project" value="TreeGrafter"/>
</dbReference>
<feature type="compositionally biased region" description="Polar residues" evidence="1">
    <location>
        <begin position="92"/>
        <end position="102"/>
    </location>
</feature>
<feature type="region of interest" description="Disordered" evidence="1">
    <location>
        <begin position="697"/>
        <end position="735"/>
    </location>
</feature>
<dbReference type="FunCoup" id="A0A1Y2G2D7">
    <property type="interactions" value="427"/>
</dbReference>
<reference evidence="2 3" key="1">
    <citation type="submission" date="2016-07" db="EMBL/GenBank/DDBJ databases">
        <title>Pervasive Adenine N6-methylation of Active Genes in Fungi.</title>
        <authorList>
            <consortium name="DOE Joint Genome Institute"/>
            <person name="Mondo S.J."/>
            <person name="Dannebaum R.O."/>
            <person name="Kuo R.C."/>
            <person name="Labutti K."/>
            <person name="Haridas S."/>
            <person name="Kuo A."/>
            <person name="Salamov A."/>
            <person name="Ahrendt S.R."/>
            <person name="Lipzen A."/>
            <person name="Sullivan W."/>
            <person name="Andreopoulos W.B."/>
            <person name="Clum A."/>
            <person name="Lindquist E."/>
            <person name="Daum C."/>
            <person name="Ramamoorthy G.K."/>
            <person name="Gryganskyi A."/>
            <person name="Culley D."/>
            <person name="Magnuson J.K."/>
            <person name="James T.Y."/>
            <person name="O'Malley M.A."/>
            <person name="Stajich J.E."/>
            <person name="Spatafora J.W."/>
            <person name="Visel A."/>
            <person name="Grigoriev I.V."/>
        </authorList>
    </citation>
    <scope>NUCLEOTIDE SEQUENCE [LARGE SCALE GENOMIC DNA]</scope>
    <source>
        <strain evidence="2 3">62-1032</strain>
    </source>
</reference>
<feature type="compositionally biased region" description="Low complexity" evidence="1">
    <location>
        <begin position="17"/>
        <end position="31"/>
    </location>
</feature>